<accession>A0AAV2RVQ3</accession>
<keyword evidence="13" id="KW-1185">Reference proteome</keyword>
<dbReference type="PANTHER" id="PTHR24399:SF23">
    <property type="entry name" value="C2H2-TYPE DOMAIN-CONTAINING PROTEIN"/>
    <property type="match status" value="1"/>
</dbReference>
<dbReference type="AlphaFoldDB" id="A0AAV2RVQ3"/>
<feature type="domain" description="C2H2-type" evidence="11">
    <location>
        <begin position="261"/>
        <end position="288"/>
    </location>
</feature>
<keyword evidence="6" id="KW-0805">Transcription regulation</keyword>
<keyword evidence="5" id="KW-0862">Zinc</keyword>
<keyword evidence="2" id="KW-0479">Metal-binding</keyword>
<dbReference type="PANTHER" id="PTHR24399">
    <property type="entry name" value="ZINC FINGER AND BTB DOMAIN-CONTAINING"/>
    <property type="match status" value="1"/>
</dbReference>
<gene>
    <name evidence="12" type="ORF">MNOR_LOCUS28165</name>
</gene>
<dbReference type="SUPFAM" id="SSF57667">
    <property type="entry name" value="beta-beta-alpha zinc fingers"/>
    <property type="match status" value="4"/>
</dbReference>
<evidence type="ECO:0000256" key="7">
    <source>
        <dbReference type="ARBA" id="ARBA00023163"/>
    </source>
</evidence>
<evidence type="ECO:0000256" key="8">
    <source>
        <dbReference type="ARBA" id="ARBA00023242"/>
    </source>
</evidence>
<feature type="region of interest" description="Disordered" evidence="10">
    <location>
        <begin position="419"/>
        <end position="460"/>
    </location>
</feature>
<evidence type="ECO:0000256" key="5">
    <source>
        <dbReference type="ARBA" id="ARBA00022833"/>
    </source>
</evidence>
<keyword evidence="8" id="KW-0539">Nucleus</keyword>
<name>A0AAV2RVQ3_MEGNR</name>
<feature type="domain" description="C2H2-type" evidence="11">
    <location>
        <begin position="233"/>
        <end position="260"/>
    </location>
</feature>
<feature type="compositionally biased region" description="Basic residues" evidence="10">
    <location>
        <begin position="449"/>
        <end position="460"/>
    </location>
</feature>
<evidence type="ECO:0000256" key="3">
    <source>
        <dbReference type="ARBA" id="ARBA00022737"/>
    </source>
</evidence>
<dbReference type="GO" id="GO:0000978">
    <property type="term" value="F:RNA polymerase II cis-regulatory region sequence-specific DNA binding"/>
    <property type="evidence" value="ECO:0007669"/>
    <property type="project" value="TreeGrafter"/>
</dbReference>
<dbReference type="SMART" id="SM00355">
    <property type="entry name" value="ZnF_C2H2"/>
    <property type="match status" value="7"/>
</dbReference>
<proteinExistence type="predicted"/>
<evidence type="ECO:0000256" key="4">
    <source>
        <dbReference type="ARBA" id="ARBA00022771"/>
    </source>
</evidence>
<evidence type="ECO:0000313" key="12">
    <source>
        <dbReference type="EMBL" id="CAL4138063.1"/>
    </source>
</evidence>
<keyword evidence="7" id="KW-0804">Transcription</keyword>
<organism evidence="12 13">
    <name type="scientific">Meganyctiphanes norvegica</name>
    <name type="common">Northern krill</name>
    <name type="synonym">Thysanopoda norvegica</name>
    <dbReference type="NCBI Taxonomy" id="48144"/>
    <lineage>
        <taxon>Eukaryota</taxon>
        <taxon>Metazoa</taxon>
        <taxon>Ecdysozoa</taxon>
        <taxon>Arthropoda</taxon>
        <taxon>Crustacea</taxon>
        <taxon>Multicrustacea</taxon>
        <taxon>Malacostraca</taxon>
        <taxon>Eumalacostraca</taxon>
        <taxon>Eucarida</taxon>
        <taxon>Euphausiacea</taxon>
        <taxon>Euphausiidae</taxon>
        <taxon>Meganyctiphanes</taxon>
    </lineage>
</organism>
<dbReference type="InterPro" id="IPR036236">
    <property type="entry name" value="Znf_C2H2_sf"/>
</dbReference>
<dbReference type="GO" id="GO:0005654">
    <property type="term" value="C:nucleoplasm"/>
    <property type="evidence" value="ECO:0007669"/>
    <property type="project" value="TreeGrafter"/>
</dbReference>
<feature type="domain" description="C2H2-type" evidence="11">
    <location>
        <begin position="376"/>
        <end position="403"/>
    </location>
</feature>
<dbReference type="GO" id="GO:0001227">
    <property type="term" value="F:DNA-binding transcription repressor activity, RNA polymerase II-specific"/>
    <property type="evidence" value="ECO:0007669"/>
    <property type="project" value="TreeGrafter"/>
</dbReference>
<protein>
    <recommendedName>
        <fullName evidence="11">C2H2-type domain-containing protein</fullName>
    </recommendedName>
</protein>
<feature type="domain" description="C2H2-type" evidence="11">
    <location>
        <begin position="171"/>
        <end position="198"/>
    </location>
</feature>
<dbReference type="InterPro" id="IPR013087">
    <property type="entry name" value="Znf_C2H2_type"/>
</dbReference>
<dbReference type="FunFam" id="3.30.160.60:FF:000446">
    <property type="entry name" value="Zinc finger protein"/>
    <property type="match status" value="1"/>
</dbReference>
<evidence type="ECO:0000313" key="13">
    <source>
        <dbReference type="Proteomes" id="UP001497623"/>
    </source>
</evidence>
<sequence>MLKEMLERYGKVYKCQYFHKKYGKYKKYRNAGNRAVWMELNHSIPQYLFLNQTKTHLHVSYENQPFSCNNCGDKRHGAKNCQVSSPEEYVNAVDVNVCEISEIENTVENGIISTTSAVQDVNNNNSVNKCTIGSSLKEHMDIHTGEKPNACSESDSNSDINQNSTPCHEMYKCTVCDYEINSEDTLKEHMAIHTGEQSISCSKNSKISKVKKHSGKSNGIEVHIDPSQSENSYICTFCDYRCAYEDIFKTHMEAHTGEKPFPCSKCDYPSSTMHELADHLRVHGSEKSFKCKICEFLTMDQTTLQNHVLAHKGDKMLYCSDCDYSCKNEDILKTHSLSHKGAKPYACTECDFKCNAIKTLKTHKKIHKNNKNIVIFKCSKCENSFTSKGEMNMHMKAHSGENFIDESFYSIVEAHENECKSKGKKPAKRSLSVSPEVNDGKSKIVNKGTNKRNKKDKVNN</sequence>
<evidence type="ECO:0000256" key="1">
    <source>
        <dbReference type="ARBA" id="ARBA00004123"/>
    </source>
</evidence>
<reference evidence="12 13" key="1">
    <citation type="submission" date="2024-05" db="EMBL/GenBank/DDBJ databases">
        <authorList>
            <person name="Wallberg A."/>
        </authorList>
    </citation>
    <scope>NUCLEOTIDE SEQUENCE [LARGE SCALE GENOMIC DNA]</scope>
</reference>
<feature type="domain" description="C2H2-type" evidence="11">
    <location>
        <begin position="345"/>
        <end position="372"/>
    </location>
</feature>
<comment type="caution">
    <text evidence="12">The sequence shown here is derived from an EMBL/GenBank/DDBJ whole genome shotgun (WGS) entry which is preliminary data.</text>
</comment>
<evidence type="ECO:0000256" key="9">
    <source>
        <dbReference type="PROSITE-ProRule" id="PRU00042"/>
    </source>
</evidence>
<dbReference type="PROSITE" id="PS50157">
    <property type="entry name" value="ZINC_FINGER_C2H2_2"/>
    <property type="match status" value="7"/>
</dbReference>
<dbReference type="Gene3D" id="3.30.160.60">
    <property type="entry name" value="Classic Zinc Finger"/>
    <property type="match status" value="7"/>
</dbReference>
<dbReference type="Pfam" id="PF00096">
    <property type="entry name" value="zf-C2H2"/>
    <property type="match status" value="1"/>
</dbReference>
<comment type="subcellular location">
    <subcellularLocation>
        <location evidence="1">Nucleus</location>
    </subcellularLocation>
</comment>
<evidence type="ECO:0000259" key="11">
    <source>
        <dbReference type="PROSITE" id="PS50157"/>
    </source>
</evidence>
<feature type="domain" description="C2H2-type" evidence="11">
    <location>
        <begin position="317"/>
        <end position="344"/>
    </location>
</feature>
<feature type="domain" description="C2H2-type" evidence="11">
    <location>
        <begin position="289"/>
        <end position="316"/>
    </location>
</feature>
<evidence type="ECO:0000256" key="2">
    <source>
        <dbReference type="ARBA" id="ARBA00022723"/>
    </source>
</evidence>
<dbReference type="PROSITE" id="PS00028">
    <property type="entry name" value="ZINC_FINGER_C2H2_1"/>
    <property type="match status" value="5"/>
</dbReference>
<evidence type="ECO:0000256" key="6">
    <source>
        <dbReference type="ARBA" id="ARBA00023015"/>
    </source>
</evidence>
<keyword evidence="3" id="KW-0677">Repeat</keyword>
<dbReference type="Proteomes" id="UP001497623">
    <property type="component" value="Unassembled WGS sequence"/>
</dbReference>
<evidence type="ECO:0000256" key="10">
    <source>
        <dbReference type="SAM" id="MobiDB-lite"/>
    </source>
</evidence>
<dbReference type="GO" id="GO:0008270">
    <property type="term" value="F:zinc ion binding"/>
    <property type="evidence" value="ECO:0007669"/>
    <property type="project" value="UniProtKB-KW"/>
</dbReference>
<keyword evidence="4 9" id="KW-0863">Zinc-finger</keyword>
<dbReference type="EMBL" id="CAXKWB010030640">
    <property type="protein sequence ID" value="CAL4138063.1"/>
    <property type="molecule type" value="Genomic_DNA"/>
</dbReference>